<reference evidence="5" key="1">
    <citation type="submission" date="2012-12" db="EMBL/GenBank/DDBJ databases">
        <authorList>
            <person name="Hellsten U."/>
            <person name="Grimwood J."/>
            <person name="Chapman J.A."/>
            <person name="Shapiro H."/>
            <person name="Aerts A."/>
            <person name="Otillar R.P."/>
            <person name="Terry A.Y."/>
            <person name="Boore J.L."/>
            <person name="Simakov O."/>
            <person name="Marletaz F."/>
            <person name="Cho S.-J."/>
            <person name="Edsinger-Gonzales E."/>
            <person name="Havlak P."/>
            <person name="Kuo D.-H."/>
            <person name="Larsson T."/>
            <person name="Lv J."/>
            <person name="Arendt D."/>
            <person name="Savage R."/>
            <person name="Osoegawa K."/>
            <person name="de Jong P."/>
            <person name="Lindberg D.R."/>
            <person name="Seaver E.C."/>
            <person name="Weisblat D.A."/>
            <person name="Putnam N.H."/>
            <person name="Grigoriev I.V."/>
            <person name="Rokhsar D.S."/>
        </authorList>
    </citation>
    <scope>NUCLEOTIDE SEQUENCE</scope>
    <source>
        <strain evidence="5">I ESC-2004</strain>
    </source>
</reference>
<feature type="compositionally biased region" description="Basic and acidic residues" evidence="1">
    <location>
        <begin position="149"/>
        <end position="166"/>
    </location>
</feature>
<dbReference type="Proteomes" id="UP000014760">
    <property type="component" value="Unassembled WGS sequence"/>
</dbReference>
<evidence type="ECO:0000313" key="3">
    <source>
        <dbReference type="EMBL" id="ELU17428.1"/>
    </source>
</evidence>
<dbReference type="AlphaFoldDB" id="R7VEZ3"/>
<feature type="region of interest" description="Disordered" evidence="1">
    <location>
        <begin position="196"/>
        <end position="220"/>
    </location>
</feature>
<dbReference type="Pfam" id="PF00789">
    <property type="entry name" value="UBX"/>
    <property type="match status" value="1"/>
</dbReference>
<dbReference type="Gene3D" id="3.10.20.90">
    <property type="entry name" value="Phosphatidylinositol 3-kinase Catalytic Subunit, Chain A, domain 1"/>
    <property type="match status" value="1"/>
</dbReference>
<reference evidence="4" key="3">
    <citation type="submission" date="2015-06" db="UniProtKB">
        <authorList>
            <consortium name="EnsemblMetazoa"/>
        </authorList>
    </citation>
    <scope>IDENTIFICATION</scope>
</reference>
<accession>R7VEZ3</accession>
<protein>
    <recommendedName>
        <fullName evidence="2">UBX domain-containing protein</fullName>
    </recommendedName>
</protein>
<evidence type="ECO:0000313" key="4">
    <source>
        <dbReference type="EnsemblMetazoa" id="CapteP225749"/>
    </source>
</evidence>
<organism evidence="3">
    <name type="scientific">Capitella teleta</name>
    <name type="common">Polychaete worm</name>
    <dbReference type="NCBI Taxonomy" id="283909"/>
    <lineage>
        <taxon>Eukaryota</taxon>
        <taxon>Metazoa</taxon>
        <taxon>Spiralia</taxon>
        <taxon>Lophotrochozoa</taxon>
        <taxon>Annelida</taxon>
        <taxon>Polychaeta</taxon>
        <taxon>Sedentaria</taxon>
        <taxon>Scolecida</taxon>
        <taxon>Capitellidae</taxon>
        <taxon>Capitella</taxon>
    </lineage>
</organism>
<evidence type="ECO:0000259" key="2">
    <source>
        <dbReference type="PROSITE" id="PS50033"/>
    </source>
</evidence>
<keyword evidence="5" id="KW-1185">Reference proteome</keyword>
<gene>
    <name evidence="3" type="ORF">CAPTEDRAFT_225749</name>
</gene>
<dbReference type="OrthoDB" id="436606at2759"/>
<dbReference type="EMBL" id="KB292507">
    <property type="protein sequence ID" value="ELU17428.1"/>
    <property type="molecule type" value="Genomic_DNA"/>
</dbReference>
<dbReference type="InterPro" id="IPR001012">
    <property type="entry name" value="UBX_dom"/>
</dbReference>
<dbReference type="SUPFAM" id="SSF54236">
    <property type="entry name" value="Ubiquitin-like"/>
    <property type="match status" value="1"/>
</dbReference>
<feature type="compositionally biased region" description="Polar residues" evidence="1">
    <location>
        <begin position="9"/>
        <end position="22"/>
    </location>
</feature>
<dbReference type="CDD" id="cd17076">
    <property type="entry name" value="UBX_UBXN10"/>
    <property type="match status" value="1"/>
</dbReference>
<feature type="region of interest" description="Disordered" evidence="1">
    <location>
        <begin position="1"/>
        <end position="177"/>
    </location>
</feature>
<dbReference type="PROSITE" id="PS50033">
    <property type="entry name" value="UBX"/>
    <property type="match status" value="1"/>
</dbReference>
<evidence type="ECO:0000313" key="5">
    <source>
        <dbReference type="Proteomes" id="UP000014760"/>
    </source>
</evidence>
<dbReference type="EnsemblMetazoa" id="CapteT225749">
    <property type="protein sequence ID" value="CapteP225749"/>
    <property type="gene ID" value="CapteG225749"/>
</dbReference>
<name>R7VEZ3_CAPTE</name>
<proteinExistence type="predicted"/>
<feature type="region of interest" description="Disordered" evidence="1">
    <location>
        <begin position="266"/>
        <end position="343"/>
    </location>
</feature>
<dbReference type="EMBL" id="AMQN01004065">
    <property type="status" value="NOT_ANNOTATED_CDS"/>
    <property type="molecule type" value="Genomic_DNA"/>
</dbReference>
<dbReference type="InterPro" id="IPR029071">
    <property type="entry name" value="Ubiquitin-like_domsf"/>
</dbReference>
<feature type="compositionally biased region" description="Basic and acidic residues" evidence="1">
    <location>
        <begin position="126"/>
        <end position="141"/>
    </location>
</feature>
<sequence>MNIGRGIPKTSSKLNPLQNSGSRVPDNYGQRFTSSQKGRGLKNKPLTPSVWQSHAPNPSRQRTPLISPQRDLISLTSPSPIPHRKHKFHTNPVPLKPSHEATLVDLRPQSSKRDLRPKSSYGVRSAGKERTYPVESIERPVSRRGKRSSPKEEEFRGGYEGRERPLTSRGRSRPCTSITDEHTDIVCQSVNFSVERPTTSRGRENRQLEINEGPSLEDLPAQSVDFLSLDTGEEFHQGEELINQNTNNNAGDDDDMGSLEDFHLRGSRRDDLVRMSPASLSSSPDPKSQTSPRDSFLFSPGPPAGPRPESSRFRSARRRKLSKNISQDSGFRDVPSPLSRAPSSLSAYSVLPSIGASSADKSSEDPDAKFQSLRRSLALPPEPQGNEEKITLGIKLPNGQRIQRGFRPCDRIRDILAFAQMASSLDMSHCFLASSYPVQVYSNLDIGIADSGLVDKTLLHIHEPDD</sequence>
<feature type="compositionally biased region" description="Polar residues" evidence="1">
    <location>
        <begin position="49"/>
        <end position="66"/>
    </location>
</feature>
<dbReference type="STRING" id="283909.R7VEZ3"/>
<dbReference type="HOGENOM" id="CLU_586954_0_0_1"/>
<reference evidence="3 5" key="2">
    <citation type="journal article" date="2013" name="Nature">
        <title>Insights into bilaterian evolution from three spiralian genomes.</title>
        <authorList>
            <person name="Simakov O."/>
            <person name="Marletaz F."/>
            <person name="Cho S.J."/>
            <person name="Edsinger-Gonzales E."/>
            <person name="Havlak P."/>
            <person name="Hellsten U."/>
            <person name="Kuo D.H."/>
            <person name="Larsson T."/>
            <person name="Lv J."/>
            <person name="Arendt D."/>
            <person name="Savage R."/>
            <person name="Osoegawa K."/>
            <person name="de Jong P."/>
            <person name="Grimwood J."/>
            <person name="Chapman J.A."/>
            <person name="Shapiro H."/>
            <person name="Aerts A."/>
            <person name="Otillar R.P."/>
            <person name="Terry A.Y."/>
            <person name="Boore J.L."/>
            <person name="Grigoriev I.V."/>
            <person name="Lindberg D.R."/>
            <person name="Seaver E.C."/>
            <person name="Weisblat D.A."/>
            <person name="Putnam N.H."/>
            <person name="Rokhsar D.S."/>
        </authorList>
    </citation>
    <scope>NUCLEOTIDE SEQUENCE</scope>
    <source>
        <strain evidence="3 5">I ESC-2004</strain>
    </source>
</reference>
<evidence type="ECO:0000256" key="1">
    <source>
        <dbReference type="SAM" id="MobiDB-lite"/>
    </source>
</evidence>
<feature type="compositionally biased region" description="Polar residues" evidence="1">
    <location>
        <begin position="278"/>
        <end position="293"/>
    </location>
</feature>
<feature type="domain" description="UBX" evidence="2">
    <location>
        <begin position="385"/>
        <end position="461"/>
    </location>
</feature>